<organism evidence="2 3">
    <name type="scientific">Rhizophagus irregularis</name>
    <dbReference type="NCBI Taxonomy" id="588596"/>
    <lineage>
        <taxon>Eukaryota</taxon>
        <taxon>Fungi</taxon>
        <taxon>Fungi incertae sedis</taxon>
        <taxon>Mucoromycota</taxon>
        <taxon>Glomeromycotina</taxon>
        <taxon>Glomeromycetes</taxon>
        <taxon>Glomerales</taxon>
        <taxon>Glomeraceae</taxon>
        <taxon>Rhizophagus</taxon>
    </lineage>
</organism>
<dbReference type="SUPFAM" id="SSF56112">
    <property type="entry name" value="Protein kinase-like (PK-like)"/>
    <property type="match status" value="1"/>
</dbReference>
<name>A0A2N0RG49_9GLOM</name>
<evidence type="ECO:0000256" key="1">
    <source>
        <dbReference type="PROSITE-ProRule" id="PRU10141"/>
    </source>
</evidence>
<dbReference type="VEuPathDB" id="FungiDB:RhiirA1_538624"/>
<gene>
    <name evidence="2" type="ORF">RhiirA1_538624</name>
</gene>
<proteinExistence type="predicted"/>
<dbReference type="GO" id="GO:0005524">
    <property type="term" value="F:ATP binding"/>
    <property type="evidence" value="ECO:0007669"/>
    <property type="project" value="UniProtKB-UniRule"/>
</dbReference>
<dbReference type="Gene3D" id="3.30.200.20">
    <property type="entry name" value="Phosphorylase Kinase, domain 1"/>
    <property type="match status" value="1"/>
</dbReference>
<dbReference type="EMBL" id="LLXH01000880">
    <property type="protein sequence ID" value="PKC62270.1"/>
    <property type="molecule type" value="Genomic_DNA"/>
</dbReference>
<evidence type="ECO:0000313" key="2">
    <source>
        <dbReference type="EMBL" id="PKC62270.1"/>
    </source>
</evidence>
<comment type="caution">
    <text evidence="2">The sequence shown here is derived from an EMBL/GenBank/DDBJ whole genome shotgun (WGS) entry which is preliminary data.</text>
</comment>
<feature type="binding site" evidence="1">
    <location>
        <position position="53"/>
    </location>
    <ligand>
        <name>ATP</name>
        <dbReference type="ChEBI" id="CHEBI:30616"/>
    </ligand>
</feature>
<accession>A0A2N0RG49</accession>
<protein>
    <recommendedName>
        <fullName evidence="4">Protein kinase domain-containing protein</fullName>
    </recommendedName>
</protein>
<dbReference type="InterPro" id="IPR011009">
    <property type="entry name" value="Kinase-like_dom_sf"/>
</dbReference>
<dbReference type="AlphaFoldDB" id="A0A2N0RG49"/>
<sequence length="129" mass="13552">MISVKEWVEEKIKNGYIHYFELDKFSQISIIGRGSFGIVNKADWANTGLVALKIICNENSEEEHDEFNDEFVKEWYKISRYPFACSLSRRLIAAGAAGVAAGAAGSVAGTAGTAAGSAAGTAGTAAGSA</sequence>
<reference evidence="2 3" key="1">
    <citation type="submission" date="2017-10" db="EMBL/GenBank/DDBJ databases">
        <title>Extensive intraspecific genome diversity in a model arbuscular mycorrhizal fungus.</title>
        <authorList>
            <person name="Chen E.C.H."/>
            <person name="Morin E."/>
            <person name="Baudet D."/>
            <person name="Noel J."/>
            <person name="Ndikumana S."/>
            <person name="Charron P."/>
            <person name="St-Onge C."/>
            <person name="Giorgi J."/>
            <person name="Grigoriev I.V."/>
            <person name="Roux C."/>
            <person name="Martin F.M."/>
            <person name="Corradi N."/>
        </authorList>
    </citation>
    <scope>NUCLEOTIDE SEQUENCE [LARGE SCALE GENOMIC DNA]</scope>
    <source>
        <strain evidence="2 3">A1</strain>
    </source>
</reference>
<dbReference type="Proteomes" id="UP000232688">
    <property type="component" value="Unassembled WGS sequence"/>
</dbReference>
<keyword evidence="1" id="KW-0547">Nucleotide-binding</keyword>
<evidence type="ECO:0000313" key="3">
    <source>
        <dbReference type="Proteomes" id="UP000232688"/>
    </source>
</evidence>
<evidence type="ECO:0008006" key="4">
    <source>
        <dbReference type="Google" id="ProtNLM"/>
    </source>
</evidence>
<dbReference type="PROSITE" id="PS00107">
    <property type="entry name" value="PROTEIN_KINASE_ATP"/>
    <property type="match status" value="1"/>
</dbReference>
<keyword evidence="1" id="KW-0067">ATP-binding</keyword>
<reference evidence="2 3" key="2">
    <citation type="submission" date="2017-10" db="EMBL/GenBank/DDBJ databases">
        <title>Genome analyses suggest a sexual origin of heterokaryosis in a supposedly ancient asexual fungus.</title>
        <authorList>
            <person name="Corradi N."/>
            <person name="Sedzielewska K."/>
            <person name="Noel J."/>
            <person name="Charron P."/>
            <person name="Farinelli L."/>
            <person name="Marton T."/>
            <person name="Kruger M."/>
            <person name="Pelin A."/>
            <person name="Brachmann A."/>
            <person name="Corradi N."/>
        </authorList>
    </citation>
    <scope>NUCLEOTIDE SEQUENCE [LARGE SCALE GENOMIC DNA]</scope>
    <source>
        <strain evidence="2 3">A1</strain>
    </source>
</reference>
<dbReference type="InterPro" id="IPR017441">
    <property type="entry name" value="Protein_kinase_ATP_BS"/>
</dbReference>